<name>A0A897P091_9EURY</name>
<accession>A0A897P091</accession>
<gene>
    <name evidence="1" type="ORF">HSEST_3099</name>
</gene>
<protein>
    <submittedName>
        <fullName evidence="1">C2C2 Zn finger</fullName>
    </submittedName>
</protein>
<organism evidence="1 2">
    <name type="scientific">Halapricum desulfuricans</name>
    <dbReference type="NCBI Taxonomy" id="2841257"/>
    <lineage>
        <taxon>Archaea</taxon>
        <taxon>Methanobacteriati</taxon>
        <taxon>Methanobacteriota</taxon>
        <taxon>Stenosarchaea group</taxon>
        <taxon>Halobacteria</taxon>
        <taxon>Halobacteriales</taxon>
        <taxon>Haloarculaceae</taxon>
        <taxon>Halapricum</taxon>
    </lineage>
</organism>
<keyword evidence="2" id="KW-1185">Reference proteome</keyword>
<dbReference type="Proteomes" id="UP000663292">
    <property type="component" value="Plasmid pHSR-Est01"/>
</dbReference>
<geneLocation type="plasmid" evidence="1 2">
    <name>pHSR-Est01</name>
</geneLocation>
<evidence type="ECO:0000313" key="1">
    <source>
        <dbReference type="EMBL" id="QSG16363.1"/>
    </source>
</evidence>
<sequence length="51" mass="5443">MSVRTVITRLLPGGGSKVVVECRNCGTNVSPGTEECPACSGNEFVRYEIPE</sequence>
<dbReference type="EMBL" id="CP064792">
    <property type="protein sequence ID" value="QSG16363.1"/>
    <property type="molecule type" value="Genomic_DNA"/>
</dbReference>
<proteinExistence type="predicted"/>
<reference evidence="1 2" key="1">
    <citation type="submission" date="2020-11" db="EMBL/GenBank/DDBJ databases">
        <title>Carbohydrate-dependent, anaerobic sulfur respiration: A novel catabolism in halophilic archaea.</title>
        <authorList>
            <person name="Sorokin D.Y."/>
            <person name="Messina E."/>
            <person name="Smedile F."/>
            <person name="La Cono V."/>
            <person name="Hallsworth J.E."/>
            <person name="Yakimov M.M."/>
        </authorList>
    </citation>
    <scope>NUCLEOTIDE SEQUENCE [LARGE SCALE GENOMIC DNA]</scope>
    <source>
        <strain evidence="1 2">HSR-Est</strain>
        <plasmid evidence="1 2">pHSR-Est01</plasmid>
    </source>
</reference>
<keyword evidence="1" id="KW-0614">Plasmid</keyword>
<dbReference type="AlphaFoldDB" id="A0A897P091"/>
<evidence type="ECO:0000313" key="2">
    <source>
        <dbReference type="Proteomes" id="UP000663292"/>
    </source>
</evidence>